<organism evidence="1 2">
    <name type="scientific">Pseudomonas solani</name>
    <dbReference type="NCBI Taxonomy" id="2731552"/>
    <lineage>
        <taxon>Bacteria</taxon>
        <taxon>Pseudomonadati</taxon>
        <taxon>Pseudomonadota</taxon>
        <taxon>Gammaproteobacteria</taxon>
        <taxon>Pseudomonadales</taxon>
        <taxon>Pseudomonadaceae</taxon>
        <taxon>Pseudomonas</taxon>
    </lineage>
</organism>
<evidence type="ECO:0000313" key="2">
    <source>
        <dbReference type="Proteomes" id="UP001064896"/>
    </source>
</evidence>
<protein>
    <submittedName>
        <fullName evidence="1">Uncharacterized protein</fullName>
    </submittedName>
</protein>
<dbReference type="Proteomes" id="UP001064896">
    <property type="component" value="Chromosome"/>
</dbReference>
<proteinExistence type="predicted"/>
<accession>A0ABM7LEH2</accession>
<dbReference type="EMBL" id="AP023081">
    <property type="protein sequence ID" value="BCD88043.1"/>
    <property type="molecule type" value="Genomic_DNA"/>
</dbReference>
<reference evidence="1" key="1">
    <citation type="submission" date="2020-05" db="EMBL/GenBank/DDBJ databases">
        <title>Complete genome sequence of Pseudomonas sp. Sm006.</title>
        <authorList>
            <person name="Takeuchi K."/>
            <person name="Someya N."/>
        </authorList>
    </citation>
    <scope>NUCLEOTIDE SEQUENCE</scope>
    <source>
        <strain evidence="1">Sm006</strain>
    </source>
</reference>
<gene>
    <name evidence="1" type="ORF">PSm6_44500</name>
</gene>
<name>A0ABM7LEH2_9PSED</name>
<sequence length="63" mass="7095">MKSKRISISQLIGSDVPKRIRDGGYDSMFCVFVGRKLEAAFVNLEELNKYMPHIEGEAALVVH</sequence>
<keyword evidence="2" id="KW-1185">Reference proteome</keyword>
<evidence type="ECO:0000313" key="1">
    <source>
        <dbReference type="EMBL" id="BCD88043.1"/>
    </source>
</evidence>